<dbReference type="Proteomes" id="UP000824101">
    <property type="component" value="Unassembled WGS sequence"/>
</dbReference>
<organism evidence="10 11">
    <name type="scientific">Candidatus Lachnoclostridium stercorigallinarum</name>
    <dbReference type="NCBI Taxonomy" id="2838634"/>
    <lineage>
        <taxon>Bacteria</taxon>
        <taxon>Bacillati</taxon>
        <taxon>Bacillota</taxon>
        <taxon>Clostridia</taxon>
        <taxon>Lachnospirales</taxon>
        <taxon>Lachnospiraceae</taxon>
    </lineage>
</organism>
<dbReference type="PANTHER" id="PTHR32502:SF8">
    <property type="entry name" value="N-ACETYLGALACTOSAMINE PERMEASE IIC COMPONENT 1"/>
    <property type="match status" value="1"/>
</dbReference>
<evidence type="ECO:0000256" key="5">
    <source>
        <dbReference type="ARBA" id="ARBA00022683"/>
    </source>
</evidence>
<comment type="subcellular location">
    <subcellularLocation>
        <location evidence="1">Cell membrane</location>
        <topology evidence="1">Multi-pass membrane protein</topology>
    </subcellularLocation>
</comment>
<evidence type="ECO:0000256" key="9">
    <source>
        <dbReference type="SAM" id="Phobius"/>
    </source>
</evidence>
<keyword evidence="3" id="KW-1003">Cell membrane</keyword>
<evidence type="ECO:0000313" key="10">
    <source>
        <dbReference type="EMBL" id="HIZ78848.1"/>
    </source>
</evidence>
<accession>A0A9D2K5V8</accession>
<feature type="transmembrane region" description="Helical" evidence="9">
    <location>
        <begin position="140"/>
        <end position="163"/>
    </location>
</feature>
<dbReference type="AlphaFoldDB" id="A0A9D2K5V8"/>
<proteinExistence type="predicted"/>
<evidence type="ECO:0000256" key="1">
    <source>
        <dbReference type="ARBA" id="ARBA00004651"/>
    </source>
</evidence>
<protein>
    <submittedName>
        <fullName evidence="10">PTS sugar transporter subunit IIC</fullName>
    </submittedName>
</protein>
<keyword evidence="8 9" id="KW-0472">Membrane</keyword>
<dbReference type="GO" id="GO:0005886">
    <property type="term" value="C:plasma membrane"/>
    <property type="evidence" value="ECO:0007669"/>
    <property type="project" value="UniProtKB-SubCell"/>
</dbReference>
<keyword evidence="5" id="KW-0598">Phosphotransferase system</keyword>
<evidence type="ECO:0000256" key="4">
    <source>
        <dbReference type="ARBA" id="ARBA00022597"/>
    </source>
</evidence>
<evidence type="ECO:0000256" key="8">
    <source>
        <dbReference type="ARBA" id="ARBA00023136"/>
    </source>
</evidence>
<comment type="caution">
    <text evidence="10">The sequence shown here is derived from an EMBL/GenBank/DDBJ whole genome shotgun (WGS) entry which is preliminary data.</text>
</comment>
<evidence type="ECO:0000256" key="6">
    <source>
        <dbReference type="ARBA" id="ARBA00022692"/>
    </source>
</evidence>
<reference evidence="10" key="1">
    <citation type="journal article" date="2021" name="PeerJ">
        <title>Extensive microbial diversity within the chicken gut microbiome revealed by metagenomics and culture.</title>
        <authorList>
            <person name="Gilroy R."/>
            <person name="Ravi A."/>
            <person name="Getino M."/>
            <person name="Pursley I."/>
            <person name="Horton D.L."/>
            <person name="Alikhan N.F."/>
            <person name="Baker D."/>
            <person name="Gharbi K."/>
            <person name="Hall N."/>
            <person name="Watson M."/>
            <person name="Adriaenssens E.M."/>
            <person name="Foster-Nyarko E."/>
            <person name="Jarju S."/>
            <person name="Secka A."/>
            <person name="Antonio M."/>
            <person name="Oren A."/>
            <person name="Chaudhuri R.R."/>
            <person name="La Ragione R."/>
            <person name="Hildebrand F."/>
            <person name="Pallen M.J."/>
        </authorList>
    </citation>
    <scope>NUCLEOTIDE SEQUENCE</scope>
    <source>
        <strain evidence="10">ChiBcec1-1093</strain>
    </source>
</reference>
<evidence type="ECO:0000256" key="7">
    <source>
        <dbReference type="ARBA" id="ARBA00022989"/>
    </source>
</evidence>
<gene>
    <name evidence="10" type="ORF">IAA17_03590</name>
</gene>
<dbReference type="PROSITE" id="PS51106">
    <property type="entry name" value="PTS_EIIC_TYPE_4"/>
    <property type="match status" value="1"/>
</dbReference>
<feature type="transmembrane region" description="Helical" evidence="9">
    <location>
        <begin position="175"/>
        <end position="196"/>
    </location>
</feature>
<evidence type="ECO:0000256" key="2">
    <source>
        <dbReference type="ARBA" id="ARBA00022448"/>
    </source>
</evidence>
<keyword evidence="6 9" id="KW-0812">Transmembrane</keyword>
<dbReference type="EMBL" id="DXBC01000051">
    <property type="protein sequence ID" value="HIZ78848.1"/>
    <property type="molecule type" value="Genomic_DNA"/>
</dbReference>
<dbReference type="InterPro" id="IPR050303">
    <property type="entry name" value="GatZ_KbaZ_carbometab"/>
</dbReference>
<dbReference type="Pfam" id="PF03609">
    <property type="entry name" value="EII-Sor"/>
    <property type="match status" value="1"/>
</dbReference>
<evidence type="ECO:0000256" key="3">
    <source>
        <dbReference type="ARBA" id="ARBA00022475"/>
    </source>
</evidence>
<dbReference type="GO" id="GO:0009401">
    <property type="term" value="P:phosphoenolpyruvate-dependent sugar phosphotransferase system"/>
    <property type="evidence" value="ECO:0007669"/>
    <property type="project" value="UniProtKB-KW"/>
</dbReference>
<sequence>MMIQSGLIAALVWVLVQGLDRLLSWQTLQRPLITAAVTGLFLGDLQTGIMMGASLEAIFMGISAIGGAIPSDACSGSILAVAMTILTGCDVETGLALAMPIGTIMATVNELWKTVLASFAPMWEKLAESGKDGRFLRMMIFFGLIVDRLPQTIILFVSVAFGVEGLSNVINMLPAWIMDGFGAASGMMTAVGFAILTSMIWSKEIGGYFFVGFVLAKYLNLDMLPIAIIMAVAAMAYFFNDKKLIEMQKAQAVSGETAADGEEDFF</sequence>
<reference evidence="10" key="2">
    <citation type="submission" date="2021-04" db="EMBL/GenBank/DDBJ databases">
        <authorList>
            <person name="Gilroy R."/>
        </authorList>
    </citation>
    <scope>NUCLEOTIDE SEQUENCE</scope>
    <source>
        <strain evidence="10">ChiBcec1-1093</strain>
    </source>
</reference>
<feature type="transmembrane region" description="Helical" evidence="9">
    <location>
        <begin position="208"/>
        <end position="239"/>
    </location>
</feature>
<keyword evidence="4 10" id="KW-0762">Sugar transport</keyword>
<dbReference type="InterPro" id="IPR004700">
    <property type="entry name" value="PTS_IIC_man"/>
</dbReference>
<dbReference type="PANTHER" id="PTHR32502">
    <property type="entry name" value="N-ACETYLGALACTOSAMINE PERMEASE II COMPONENT-RELATED"/>
    <property type="match status" value="1"/>
</dbReference>
<keyword evidence="7 9" id="KW-1133">Transmembrane helix</keyword>
<evidence type="ECO:0000313" key="11">
    <source>
        <dbReference type="Proteomes" id="UP000824101"/>
    </source>
</evidence>
<name>A0A9D2K5V8_9FIRM</name>
<keyword evidence="2" id="KW-0813">Transport</keyword>